<dbReference type="OrthoDB" id="10315025at2759"/>
<dbReference type="CTD" id="36340313"/>
<dbReference type="OMA" id="NITFDCY"/>
<sequence length="230" mass="25806">MSERNNPRVLTSLLYGGLDALVDIPCKHGVCAINVKPRTNVSAKLVPPFRIVASHPIFSPINCNRLKEVCTQFDDEVIALTGTFGRFNVRNITFDCYPKGLSTLEVLRKGESVPKASGKHAALSPHYIRVNEKGQLEGSPQIVVSCHYSGMYEFKHENLEDNEALLRNDTHFPLEYIHYTWNVAMVLIPYLTTGESRVDRVMQTPTNGVCPPNIVCHRKVQRFDPSGILD</sequence>
<keyword evidence="2" id="KW-1185">Reference proteome</keyword>
<dbReference type="GeneID" id="36340313"/>
<protein>
    <submittedName>
        <fullName evidence="1">Uncharacterized protein</fullName>
    </submittedName>
</protein>
<dbReference type="RefSeq" id="XP_024351775.1">
    <property type="nucleotide sequence ID" value="XM_024493847.1"/>
</dbReference>
<evidence type="ECO:0000313" key="1">
    <source>
        <dbReference type="EMBL" id="EUB60579.1"/>
    </source>
</evidence>
<name>W6V3H2_ECHGR</name>
<comment type="caution">
    <text evidence="1">The sequence shown here is derived from an EMBL/GenBank/DDBJ whole genome shotgun (WGS) entry which is preliminary data.</text>
</comment>
<proteinExistence type="predicted"/>
<reference evidence="1 2" key="1">
    <citation type="journal article" date="2013" name="Nat. Genet.">
        <title>The genome of the hydatid tapeworm Echinococcus granulosus.</title>
        <authorList>
            <person name="Zheng H."/>
            <person name="Zhang W."/>
            <person name="Zhang L."/>
            <person name="Zhang Z."/>
            <person name="Li J."/>
            <person name="Lu G."/>
            <person name="Zhu Y."/>
            <person name="Wang Y."/>
            <person name="Huang Y."/>
            <person name="Liu J."/>
            <person name="Kang H."/>
            <person name="Chen J."/>
            <person name="Wang L."/>
            <person name="Chen A."/>
            <person name="Yu S."/>
            <person name="Gao Z."/>
            <person name="Jin L."/>
            <person name="Gu W."/>
            <person name="Wang Z."/>
            <person name="Zhao L."/>
            <person name="Shi B."/>
            <person name="Wen H."/>
            <person name="Lin R."/>
            <person name="Jones M.K."/>
            <person name="Brejova B."/>
            <person name="Vinar T."/>
            <person name="Zhao G."/>
            <person name="McManus D.P."/>
            <person name="Chen Z."/>
            <person name="Zhou Y."/>
            <person name="Wang S."/>
        </authorList>
    </citation>
    <scope>NUCLEOTIDE SEQUENCE [LARGE SCALE GENOMIC DNA]</scope>
</reference>
<dbReference type="Proteomes" id="UP000019149">
    <property type="component" value="Unassembled WGS sequence"/>
</dbReference>
<evidence type="ECO:0000313" key="2">
    <source>
        <dbReference type="Proteomes" id="UP000019149"/>
    </source>
</evidence>
<dbReference type="AlphaFoldDB" id="W6V3H2"/>
<dbReference type="KEGG" id="egl:EGR_04598"/>
<accession>W6V3H2</accession>
<gene>
    <name evidence="1" type="ORF">EGR_04598</name>
</gene>
<organism evidence="1 2">
    <name type="scientific">Echinococcus granulosus</name>
    <name type="common">Hydatid tapeworm</name>
    <dbReference type="NCBI Taxonomy" id="6210"/>
    <lineage>
        <taxon>Eukaryota</taxon>
        <taxon>Metazoa</taxon>
        <taxon>Spiralia</taxon>
        <taxon>Lophotrochozoa</taxon>
        <taxon>Platyhelminthes</taxon>
        <taxon>Cestoda</taxon>
        <taxon>Eucestoda</taxon>
        <taxon>Cyclophyllidea</taxon>
        <taxon>Taeniidae</taxon>
        <taxon>Echinococcus</taxon>
        <taxon>Echinococcus granulosus group</taxon>
    </lineage>
</organism>
<dbReference type="EMBL" id="APAU02000029">
    <property type="protein sequence ID" value="EUB60579.1"/>
    <property type="molecule type" value="Genomic_DNA"/>
</dbReference>